<dbReference type="EMBL" id="GGEC01080608">
    <property type="protein sequence ID" value="MBX61092.1"/>
    <property type="molecule type" value="Transcribed_RNA"/>
</dbReference>
<dbReference type="AlphaFoldDB" id="A0A2P2Q2B1"/>
<sequence>MKLKSGEITFLSLRVAV</sequence>
<accession>A0A2P2Q2B1</accession>
<name>A0A2P2Q2B1_RHIMU</name>
<evidence type="ECO:0000313" key="1">
    <source>
        <dbReference type="EMBL" id="MBX61092.1"/>
    </source>
</evidence>
<proteinExistence type="predicted"/>
<reference evidence="1" key="1">
    <citation type="submission" date="2018-02" db="EMBL/GenBank/DDBJ databases">
        <title>Rhizophora mucronata_Transcriptome.</title>
        <authorList>
            <person name="Meera S.P."/>
            <person name="Sreeshan A."/>
            <person name="Augustine A."/>
        </authorList>
    </citation>
    <scope>NUCLEOTIDE SEQUENCE</scope>
    <source>
        <tissue evidence="1">Leaf</tissue>
    </source>
</reference>
<protein>
    <submittedName>
        <fullName evidence="1">Uncharacterized protein</fullName>
    </submittedName>
</protein>
<organism evidence="1">
    <name type="scientific">Rhizophora mucronata</name>
    <name type="common">Asiatic mangrove</name>
    <dbReference type="NCBI Taxonomy" id="61149"/>
    <lineage>
        <taxon>Eukaryota</taxon>
        <taxon>Viridiplantae</taxon>
        <taxon>Streptophyta</taxon>
        <taxon>Embryophyta</taxon>
        <taxon>Tracheophyta</taxon>
        <taxon>Spermatophyta</taxon>
        <taxon>Magnoliopsida</taxon>
        <taxon>eudicotyledons</taxon>
        <taxon>Gunneridae</taxon>
        <taxon>Pentapetalae</taxon>
        <taxon>rosids</taxon>
        <taxon>fabids</taxon>
        <taxon>Malpighiales</taxon>
        <taxon>Rhizophoraceae</taxon>
        <taxon>Rhizophora</taxon>
    </lineage>
</organism>